<dbReference type="PROSITE" id="PS50075">
    <property type="entry name" value="CARRIER"/>
    <property type="match status" value="1"/>
</dbReference>
<dbReference type="InterPro" id="IPR020806">
    <property type="entry name" value="PKS_PP-bd"/>
</dbReference>
<dbReference type="Proteomes" id="UP001610444">
    <property type="component" value="Unassembled WGS sequence"/>
</dbReference>
<dbReference type="EMBL" id="JBFXLR010000011">
    <property type="protein sequence ID" value="KAL2854777.1"/>
    <property type="molecule type" value="Genomic_DNA"/>
</dbReference>
<sequence length="730" mass="80836">MTPQNNLRPPILLGNPTPSNQHPNRNLPARITSIIPLIDLISNAMIHITIPMQRLRFPPGPIWIATAAVTYGFDTDSLRVSPHQNVLRVVRSAVQRDWKRGFIAWGASPVFDFIVCLVEVRDGDEAADHHGAITSHKVDYVFEGSVGQVFIVDEKLQCVPGGQIGELVVGGVGVSGGYFRNPQRTSAGFISAKHLCAGKIYRTGDLVRRNAAGLVECLGRRDNEVKISGQRVELESVERCLLNTGLVWAAAALRVAEQQTGGVSTLVAYVVPRNGKVIDPASIAKALPLTDNGKVDRGQLAQHYKEDLESIMQGQRELSTHYESRESHLHHLWGEVLGMHPENIKQDDSFFSIGGTSLLVARLLARIKQTMNASIRVATLFECSTLKEMCEAVERSDMAGVEVKTVVCPVRAQVLSQARLRIQDAFRRFRLATTSEQEVKILALCGDVSKPSFGISQAQYAHFAAWCSVIFHLAAHVNFVEPYSSHRDSNVQGIFNILRFSEEARLKAVHYASSISAYGPTGLSKFAAEYIAWNAIDNGLPVTIHRLGYVLGHTNPERAIGALNSDDFLRRLVRACLHIGLYPSLPKIRKDLVAVDIAVSSMLHISSQTQQLAHAYNIVHPRERGISLSNLFQIVERHTKRPMQEAPYEAWIGALSQIPDNPLSSLMPMLEEPVWKGRSRWEMQEAMPEFETESLREVLRDSTILDECPSLGSLIESCARVWANQCGKLA</sequence>
<dbReference type="Pfam" id="PF00550">
    <property type="entry name" value="PP-binding"/>
    <property type="match status" value="1"/>
</dbReference>
<gene>
    <name evidence="5" type="ORF">BJX68DRAFT_264671</name>
</gene>
<dbReference type="GeneID" id="98160171"/>
<dbReference type="Gene3D" id="2.30.38.10">
    <property type="entry name" value="Luciferase, Domain 3"/>
    <property type="match status" value="1"/>
</dbReference>
<protein>
    <recommendedName>
        <fullName evidence="4">Carrier domain-containing protein</fullName>
    </recommendedName>
</protein>
<dbReference type="InterPro" id="IPR045851">
    <property type="entry name" value="AMP-bd_C_sf"/>
</dbReference>
<feature type="region of interest" description="Disordered" evidence="3">
    <location>
        <begin position="1"/>
        <end position="26"/>
    </location>
</feature>
<dbReference type="Pfam" id="PF07993">
    <property type="entry name" value="NAD_binding_4"/>
    <property type="match status" value="2"/>
</dbReference>
<dbReference type="Gene3D" id="3.40.50.720">
    <property type="entry name" value="NAD(P)-binding Rossmann-like Domain"/>
    <property type="match status" value="1"/>
</dbReference>
<organism evidence="5 6">
    <name type="scientific">Aspergillus pseudodeflectus</name>
    <dbReference type="NCBI Taxonomy" id="176178"/>
    <lineage>
        <taxon>Eukaryota</taxon>
        <taxon>Fungi</taxon>
        <taxon>Dikarya</taxon>
        <taxon>Ascomycota</taxon>
        <taxon>Pezizomycotina</taxon>
        <taxon>Eurotiomycetes</taxon>
        <taxon>Eurotiomycetidae</taxon>
        <taxon>Eurotiales</taxon>
        <taxon>Aspergillaceae</taxon>
        <taxon>Aspergillus</taxon>
        <taxon>Aspergillus subgen. Nidulantes</taxon>
    </lineage>
</organism>
<keyword evidence="2" id="KW-0597">Phosphoprotein</keyword>
<dbReference type="Gene3D" id="1.10.1200.10">
    <property type="entry name" value="ACP-like"/>
    <property type="match status" value="1"/>
</dbReference>
<accession>A0ABR4KRW2</accession>
<dbReference type="Gene3D" id="3.30.300.30">
    <property type="match status" value="1"/>
</dbReference>
<evidence type="ECO:0000256" key="2">
    <source>
        <dbReference type="ARBA" id="ARBA00022553"/>
    </source>
</evidence>
<evidence type="ECO:0000256" key="1">
    <source>
        <dbReference type="ARBA" id="ARBA00022450"/>
    </source>
</evidence>
<dbReference type="InterPro" id="IPR013120">
    <property type="entry name" value="FAR_NAD-bd"/>
</dbReference>
<dbReference type="SUPFAM" id="SSF47336">
    <property type="entry name" value="ACP-like"/>
    <property type="match status" value="1"/>
</dbReference>
<dbReference type="InterPro" id="IPR036291">
    <property type="entry name" value="NAD(P)-bd_dom_sf"/>
</dbReference>
<keyword evidence="6" id="KW-1185">Reference proteome</keyword>
<keyword evidence="1" id="KW-0596">Phosphopantetheine</keyword>
<dbReference type="PANTHER" id="PTHR44845:SF6">
    <property type="entry name" value="BETA-ALANINE-ACTIVATING ENZYME"/>
    <property type="match status" value="1"/>
</dbReference>
<dbReference type="SUPFAM" id="SSF51735">
    <property type="entry name" value="NAD(P)-binding Rossmann-fold domains"/>
    <property type="match status" value="1"/>
</dbReference>
<name>A0ABR4KRW2_9EURO</name>
<evidence type="ECO:0000256" key="3">
    <source>
        <dbReference type="SAM" id="MobiDB-lite"/>
    </source>
</evidence>
<evidence type="ECO:0000259" key="4">
    <source>
        <dbReference type="PROSITE" id="PS50075"/>
    </source>
</evidence>
<dbReference type="PANTHER" id="PTHR44845">
    <property type="entry name" value="CARRIER DOMAIN-CONTAINING PROTEIN"/>
    <property type="match status" value="1"/>
</dbReference>
<proteinExistence type="predicted"/>
<evidence type="ECO:0000313" key="6">
    <source>
        <dbReference type="Proteomes" id="UP001610444"/>
    </source>
</evidence>
<dbReference type="RefSeq" id="XP_070901641.1">
    <property type="nucleotide sequence ID" value="XM_071045007.1"/>
</dbReference>
<comment type="caution">
    <text evidence="5">The sequence shown here is derived from an EMBL/GenBank/DDBJ whole genome shotgun (WGS) entry which is preliminary data.</text>
</comment>
<dbReference type="SMART" id="SM00823">
    <property type="entry name" value="PKS_PP"/>
    <property type="match status" value="1"/>
</dbReference>
<evidence type="ECO:0000313" key="5">
    <source>
        <dbReference type="EMBL" id="KAL2854777.1"/>
    </source>
</evidence>
<reference evidence="5 6" key="1">
    <citation type="submission" date="2024-07" db="EMBL/GenBank/DDBJ databases">
        <title>Section-level genome sequencing and comparative genomics of Aspergillus sections Usti and Cavernicolus.</title>
        <authorList>
            <consortium name="Lawrence Berkeley National Laboratory"/>
            <person name="Nybo J.L."/>
            <person name="Vesth T.C."/>
            <person name="Theobald S."/>
            <person name="Frisvad J.C."/>
            <person name="Larsen T.O."/>
            <person name="Kjaerboelling I."/>
            <person name="Rothschild-Mancinelli K."/>
            <person name="Lyhne E.K."/>
            <person name="Kogle M.E."/>
            <person name="Barry K."/>
            <person name="Clum A."/>
            <person name="Na H."/>
            <person name="Ledsgaard L."/>
            <person name="Lin J."/>
            <person name="Lipzen A."/>
            <person name="Kuo A."/>
            <person name="Riley R."/>
            <person name="Mondo S."/>
            <person name="LaButti K."/>
            <person name="Haridas S."/>
            <person name="Pangalinan J."/>
            <person name="Salamov A.A."/>
            <person name="Simmons B.A."/>
            <person name="Magnuson J.K."/>
            <person name="Chen J."/>
            <person name="Drula E."/>
            <person name="Henrissat B."/>
            <person name="Wiebenga A."/>
            <person name="Lubbers R.J."/>
            <person name="Gomes A.C."/>
            <person name="Macurrencykelacurrency M.R."/>
            <person name="Stajich J."/>
            <person name="Grigoriev I.V."/>
            <person name="Mortensen U.H."/>
            <person name="De vries R.P."/>
            <person name="Baker S.E."/>
            <person name="Andersen M.R."/>
        </authorList>
    </citation>
    <scope>NUCLEOTIDE SEQUENCE [LARGE SCALE GENOMIC DNA]</scope>
    <source>
        <strain evidence="5 6">CBS 756.74</strain>
    </source>
</reference>
<dbReference type="SUPFAM" id="SSF56801">
    <property type="entry name" value="Acetyl-CoA synthetase-like"/>
    <property type="match status" value="1"/>
</dbReference>
<dbReference type="InterPro" id="IPR009081">
    <property type="entry name" value="PP-bd_ACP"/>
</dbReference>
<dbReference type="InterPro" id="IPR036736">
    <property type="entry name" value="ACP-like_sf"/>
</dbReference>
<feature type="domain" description="Carrier" evidence="4">
    <location>
        <begin position="323"/>
        <end position="397"/>
    </location>
</feature>